<dbReference type="HOGENOM" id="CLU_122983_0_0_1"/>
<accession>G4TLY8</accession>
<evidence type="ECO:0000313" key="2">
    <source>
        <dbReference type="EMBL" id="CCA72331.1"/>
    </source>
</evidence>
<proteinExistence type="predicted"/>
<evidence type="ECO:0000259" key="1">
    <source>
        <dbReference type="Pfam" id="PF20236"/>
    </source>
</evidence>
<feature type="domain" description="DUF6593" evidence="1">
    <location>
        <begin position="14"/>
        <end position="158"/>
    </location>
</feature>
<dbReference type="EMBL" id="CAFZ01000159">
    <property type="protein sequence ID" value="CCA72331.1"/>
    <property type="molecule type" value="Genomic_DNA"/>
</dbReference>
<reference evidence="2 3" key="1">
    <citation type="journal article" date="2011" name="PLoS Pathog.">
        <title>Endophytic Life Strategies Decoded by Genome and Transcriptome Analyses of the Mutualistic Root Symbiont Piriformospora indica.</title>
        <authorList>
            <person name="Zuccaro A."/>
            <person name="Lahrmann U."/>
            <person name="Guldener U."/>
            <person name="Langen G."/>
            <person name="Pfiffi S."/>
            <person name="Biedenkopf D."/>
            <person name="Wong P."/>
            <person name="Samans B."/>
            <person name="Grimm C."/>
            <person name="Basiewicz M."/>
            <person name="Murat C."/>
            <person name="Martin F."/>
            <person name="Kogel K.H."/>
        </authorList>
    </citation>
    <scope>NUCLEOTIDE SEQUENCE [LARGE SCALE GENOMIC DNA]</scope>
    <source>
        <strain evidence="2 3">DSM 11827</strain>
    </source>
</reference>
<sequence length="161" mass="18538">MSSTPISLVFESSSLYNNTISCDTRGIRYQISCSSDEVITIKRWDSKTGLMNPVYELKMPYFTKEKYRNYGEVDWRPMNQLLEKAYALSTARTFCGADGRNYRWEAVDERVVLLAVSDIIPRGYVTARYNWSLICGELSSLQILHEPVLETLDIIIRTSPM</sequence>
<dbReference type="Proteomes" id="UP000007148">
    <property type="component" value="Unassembled WGS sequence"/>
</dbReference>
<name>G4TLY8_SERID</name>
<dbReference type="InParanoid" id="G4TLY8"/>
<dbReference type="InterPro" id="IPR046528">
    <property type="entry name" value="DUF6593"/>
</dbReference>
<comment type="caution">
    <text evidence="2">The sequence shown here is derived from an EMBL/GenBank/DDBJ whole genome shotgun (WGS) entry which is preliminary data.</text>
</comment>
<dbReference type="AlphaFoldDB" id="G4TLY8"/>
<gene>
    <name evidence="2" type="ORF">PIIN_06265</name>
</gene>
<dbReference type="Pfam" id="PF20236">
    <property type="entry name" value="DUF6593"/>
    <property type="match status" value="1"/>
</dbReference>
<keyword evidence="3" id="KW-1185">Reference proteome</keyword>
<protein>
    <recommendedName>
        <fullName evidence="1">DUF6593 domain-containing protein</fullName>
    </recommendedName>
</protein>
<evidence type="ECO:0000313" key="3">
    <source>
        <dbReference type="Proteomes" id="UP000007148"/>
    </source>
</evidence>
<organism evidence="2 3">
    <name type="scientific">Serendipita indica (strain DSM 11827)</name>
    <name type="common">Root endophyte fungus</name>
    <name type="synonym">Piriformospora indica</name>
    <dbReference type="NCBI Taxonomy" id="1109443"/>
    <lineage>
        <taxon>Eukaryota</taxon>
        <taxon>Fungi</taxon>
        <taxon>Dikarya</taxon>
        <taxon>Basidiomycota</taxon>
        <taxon>Agaricomycotina</taxon>
        <taxon>Agaricomycetes</taxon>
        <taxon>Sebacinales</taxon>
        <taxon>Serendipitaceae</taxon>
        <taxon>Serendipita</taxon>
    </lineage>
</organism>